<dbReference type="InterPro" id="IPR035979">
    <property type="entry name" value="RBD_domain_sf"/>
</dbReference>
<dbReference type="AlphaFoldDB" id="A0ABD0YB63"/>
<gene>
    <name evidence="5" type="ORF">AAG570_001199</name>
</gene>
<accession>A0ABD0YB63</accession>
<dbReference type="Pfam" id="PF22976">
    <property type="entry name" value="RRM_10"/>
    <property type="match status" value="1"/>
</dbReference>
<dbReference type="PANTHER" id="PTHR15592">
    <property type="entry name" value="MATRIN 3/NUCLEAR PROTEIN 220-RELATED"/>
    <property type="match status" value="1"/>
</dbReference>
<name>A0ABD0YB63_9HEMI</name>
<dbReference type="Pfam" id="PF13893">
    <property type="entry name" value="RRM_5"/>
    <property type="match status" value="1"/>
</dbReference>
<feature type="domain" description="RRM" evidence="4">
    <location>
        <begin position="46"/>
        <end position="120"/>
    </location>
</feature>
<feature type="region of interest" description="Disordered" evidence="3">
    <location>
        <begin position="1"/>
        <end position="34"/>
    </location>
</feature>
<organism evidence="5 6">
    <name type="scientific">Ranatra chinensis</name>
    <dbReference type="NCBI Taxonomy" id="642074"/>
    <lineage>
        <taxon>Eukaryota</taxon>
        <taxon>Metazoa</taxon>
        <taxon>Ecdysozoa</taxon>
        <taxon>Arthropoda</taxon>
        <taxon>Hexapoda</taxon>
        <taxon>Insecta</taxon>
        <taxon>Pterygota</taxon>
        <taxon>Neoptera</taxon>
        <taxon>Paraneoptera</taxon>
        <taxon>Hemiptera</taxon>
        <taxon>Heteroptera</taxon>
        <taxon>Panheteroptera</taxon>
        <taxon>Nepomorpha</taxon>
        <taxon>Nepidae</taxon>
        <taxon>Ranatrinae</taxon>
        <taxon>Ranatra</taxon>
    </lineage>
</organism>
<dbReference type="Gene3D" id="3.30.70.330">
    <property type="match status" value="2"/>
</dbReference>
<evidence type="ECO:0000256" key="1">
    <source>
        <dbReference type="ARBA" id="ARBA00022884"/>
    </source>
</evidence>
<evidence type="ECO:0000313" key="5">
    <source>
        <dbReference type="EMBL" id="KAL1124575.1"/>
    </source>
</evidence>
<evidence type="ECO:0000313" key="6">
    <source>
        <dbReference type="Proteomes" id="UP001558652"/>
    </source>
</evidence>
<proteinExistence type="predicted"/>
<dbReference type="SMART" id="SM00360">
    <property type="entry name" value="RRM"/>
    <property type="match status" value="2"/>
</dbReference>
<dbReference type="SUPFAM" id="SSF54928">
    <property type="entry name" value="RNA-binding domain, RBD"/>
    <property type="match status" value="1"/>
</dbReference>
<evidence type="ECO:0000256" key="2">
    <source>
        <dbReference type="PROSITE-ProRule" id="PRU00176"/>
    </source>
</evidence>
<dbReference type="PROSITE" id="PS50102">
    <property type="entry name" value="RRM"/>
    <property type="match status" value="1"/>
</dbReference>
<reference evidence="5 6" key="1">
    <citation type="submission" date="2024-07" db="EMBL/GenBank/DDBJ databases">
        <title>Chromosome-level genome assembly of the water stick insect Ranatra chinensis (Heteroptera: Nepidae).</title>
        <authorList>
            <person name="Liu X."/>
        </authorList>
    </citation>
    <scope>NUCLEOTIDE SEQUENCE [LARGE SCALE GENOMIC DNA]</scope>
    <source>
        <strain evidence="5">Cailab_2021Rc</strain>
        <tissue evidence="5">Muscle</tissue>
    </source>
</reference>
<dbReference type="InterPro" id="IPR055204">
    <property type="entry name" value="HNRNPL_RRM"/>
</dbReference>
<dbReference type="EMBL" id="JBFDAA010000010">
    <property type="protein sequence ID" value="KAL1124575.1"/>
    <property type="molecule type" value="Genomic_DNA"/>
</dbReference>
<dbReference type="InterPro" id="IPR000504">
    <property type="entry name" value="RRM_dom"/>
</dbReference>
<dbReference type="InterPro" id="IPR012677">
    <property type="entry name" value="Nucleotide-bd_a/b_plait_sf"/>
</dbReference>
<dbReference type="CDD" id="cd12424">
    <property type="entry name" value="RRM3_hnRNPL_like"/>
    <property type="match status" value="1"/>
</dbReference>
<keyword evidence="1 2" id="KW-0694">RNA-binding</keyword>
<comment type="caution">
    <text evidence="5">The sequence shown here is derived from an EMBL/GenBank/DDBJ whole genome shotgun (WGS) entry which is preliminary data.</text>
</comment>
<evidence type="ECO:0000259" key="4">
    <source>
        <dbReference type="PROSITE" id="PS50102"/>
    </source>
</evidence>
<dbReference type="Proteomes" id="UP001558652">
    <property type="component" value="Unassembled WGS sequence"/>
</dbReference>
<dbReference type="GO" id="GO:0003723">
    <property type="term" value="F:RNA binding"/>
    <property type="evidence" value="ECO:0007669"/>
    <property type="project" value="UniProtKB-UniRule"/>
</dbReference>
<evidence type="ECO:0000256" key="3">
    <source>
        <dbReference type="SAM" id="MobiDB-lite"/>
    </source>
</evidence>
<dbReference type="CDD" id="cd12427">
    <property type="entry name" value="RRM4_hnRNPL_like"/>
    <property type="match status" value="1"/>
</dbReference>
<sequence>MMKGVSGGRESLIGAPPSQGRGGPTGGASAYGQALPPNGLQGGTGCVMMAYSLDPNKANPDRLFNLFCLYGNVIRIKFLKTKEGCAMIQMGDSISVERCIHHLKNAPLFGSTLQLGFSKQTFLSEVAQPYTLPDNSPSFKDYSGNKNNRFMNPNMASKNRIQGPAKILHFFNTPPDVTEELLFTAFDEKQVKKPNLIKLFPKKGERSSSGLMEFDEVSDAINALVYCNHTPIKNPGKYCWLGILYPYIYKNWKGCRTNNLSSILRNKIFI</sequence>
<keyword evidence="6" id="KW-1185">Reference proteome</keyword>
<protein>
    <recommendedName>
        <fullName evidence="4">RRM domain-containing protein</fullName>
    </recommendedName>
</protein>